<dbReference type="InterPro" id="IPR009200">
    <property type="entry name" value="DUF1269_membrane"/>
</dbReference>
<dbReference type="RefSeq" id="WP_224315850.1">
    <property type="nucleotide sequence ID" value="NZ_JAIRBM010000027.1"/>
</dbReference>
<dbReference type="Proteomes" id="UP000704176">
    <property type="component" value="Unassembled WGS sequence"/>
</dbReference>
<gene>
    <name evidence="2" type="ORF">K9B37_22870</name>
</gene>
<reference evidence="2 3" key="1">
    <citation type="submission" date="2021-09" db="EMBL/GenBank/DDBJ databases">
        <title>The complete genome sequence of a new microorganism.</title>
        <authorList>
            <person name="Zi Z."/>
        </authorList>
    </citation>
    <scope>NUCLEOTIDE SEQUENCE [LARGE SCALE GENOMIC DNA]</scope>
    <source>
        <strain evidence="2 3">WGZ8</strain>
    </source>
</reference>
<feature type="region of interest" description="Disordered" evidence="1">
    <location>
        <begin position="150"/>
        <end position="213"/>
    </location>
</feature>
<evidence type="ECO:0000256" key="1">
    <source>
        <dbReference type="SAM" id="MobiDB-lite"/>
    </source>
</evidence>
<name>A0ABS7VU45_9HYPH</name>
<sequence>MSQLVAMVFPGEAQASEGIRILKDLQTDGSIALDGLGVVEKDAAGRSQARRVADGGPIGTAVAALIGAVAGLAVGPAGAVIGAVGGALIGREADLIDRDDRKGFRQQITAQLRPGEVALVAEITENGPSSLAVRMQAVGGAIVHGELAEHLTRPVTTGHAPDPVEEANRESFPASDPPAWTGVTGVRRDLANPKRPNSPIGSWDFPPPERQGR</sequence>
<protein>
    <submittedName>
        <fullName evidence="2">DUF1269 domain-containing protein</fullName>
    </submittedName>
</protein>
<keyword evidence="3" id="KW-1185">Reference proteome</keyword>
<comment type="caution">
    <text evidence="2">The sequence shown here is derived from an EMBL/GenBank/DDBJ whole genome shotgun (WGS) entry which is preliminary data.</text>
</comment>
<accession>A0ABS7VU45</accession>
<evidence type="ECO:0000313" key="2">
    <source>
        <dbReference type="EMBL" id="MBZ6079101.1"/>
    </source>
</evidence>
<organism evidence="2 3">
    <name type="scientific">Microvirga puerhi</name>
    <dbReference type="NCBI Taxonomy" id="2876078"/>
    <lineage>
        <taxon>Bacteria</taxon>
        <taxon>Pseudomonadati</taxon>
        <taxon>Pseudomonadota</taxon>
        <taxon>Alphaproteobacteria</taxon>
        <taxon>Hyphomicrobiales</taxon>
        <taxon>Methylobacteriaceae</taxon>
        <taxon>Microvirga</taxon>
    </lineage>
</organism>
<dbReference type="EMBL" id="JAIRBM010000027">
    <property type="protein sequence ID" value="MBZ6079101.1"/>
    <property type="molecule type" value="Genomic_DNA"/>
</dbReference>
<dbReference type="Pfam" id="PF06897">
    <property type="entry name" value="DUF1269"/>
    <property type="match status" value="1"/>
</dbReference>
<evidence type="ECO:0000313" key="3">
    <source>
        <dbReference type="Proteomes" id="UP000704176"/>
    </source>
</evidence>
<proteinExistence type="predicted"/>